<evidence type="ECO:0000313" key="1">
    <source>
        <dbReference type="EMBL" id="MBB5628399.1"/>
    </source>
</evidence>
<gene>
    <name evidence="1" type="ORF">BJ981_004098</name>
</gene>
<dbReference type="EMBL" id="JACHBR010000001">
    <property type="protein sequence ID" value="MBB5628399.1"/>
    <property type="molecule type" value="Genomic_DNA"/>
</dbReference>
<proteinExistence type="predicted"/>
<reference evidence="1 2" key="1">
    <citation type="submission" date="2020-08" db="EMBL/GenBank/DDBJ databases">
        <title>Sequencing the genomes of 1000 actinobacteria strains.</title>
        <authorList>
            <person name="Klenk H.-P."/>
        </authorList>
    </citation>
    <scope>NUCLEOTIDE SEQUENCE [LARGE SCALE GENOMIC DNA]</scope>
    <source>
        <strain evidence="1 2">DSM 45790</strain>
    </source>
</reference>
<comment type="caution">
    <text evidence="1">The sequence shown here is derived from an EMBL/GenBank/DDBJ whole genome shotgun (WGS) entry which is preliminary data.</text>
</comment>
<dbReference type="AlphaFoldDB" id="A0A7W8Z6R9"/>
<sequence>MTGPLRPEFHEGQVLAAADLSATVAHARGAAARQARYLHEWGIAEGLELVTAPRTDPLTGARHVEVSLAAGMAVDGTGREIVVAEPVVLRESDFEDVNGADLPTGEPYPVFLASADREPSRSPVAGSCGGTAGRTRVEETYQVLFGRLGDERLVADQRPPEVGAAPADPPVRWLVLLGYVRWTDGHFAGVEVAARGVARRHAGVRADTVSARAGSLTLRADPAAREGRPALVLSGGDPPSLVFGLYQGNGTVDPLMTVAANGNLSIQGSFSGRISVGSVLVQSGTATDGTLLPLPAGVTPEQVADGRVVLHVHLTPRVPATRSDSALHSTVEAAVGPDRRVRCRIRVFDPLASPVEVHDRPGAVDFLVLAAVAAADGGGRG</sequence>
<name>A0A7W8Z6R9_9ACTN</name>
<organism evidence="1 2">
    <name type="scientific">Sphaerisporangium krabiense</name>
    <dbReference type="NCBI Taxonomy" id="763782"/>
    <lineage>
        <taxon>Bacteria</taxon>
        <taxon>Bacillati</taxon>
        <taxon>Actinomycetota</taxon>
        <taxon>Actinomycetes</taxon>
        <taxon>Streptosporangiales</taxon>
        <taxon>Streptosporangiaceae</taxon>
        <taxon>Sphaerisporangium</taxon>
    </lineage>
</organism>
<dbReference type="Proteomes" id="UP000588112">
    <property type="component" value="Unassembled WGS sequence"/>
</dbReference>
<keyword evidence="2" id="KW-1185">Reference proteome</keyword>
<protein>
    <submittedName>
        <fullName evidence="1">Uncharacterized protein</fullName>
    </submittedName>
</protein>
<accession>A0A7W8Z6R9</accession>
<evidence type="ECO:0000313" key="2">
    <source>
        <dbReference type="Proteomes" id="UP000588112"/>
    </source>
</evidence>
<dbReference type="RefSeq" id="WP_184612919.1">
    <property type="nucleotide sequence ID" value="NZ_BOOS01000070.1"/>
</dbReference>